<reference evidence="5" key="1">
    <citation type="submission" date="2023-07" db="EMBL/GenBank/DDBJ databases">
        <title>Genomic Encyclopedia of Type Strains, Phase IV (KMG-IV): sequencing the most valuable type-strain genomes for metagenomic binning, comparative biology and taxonomic classification.</title>
        <authorList>
            <person name="Goeker M."/>
        </authorList>
    </citation>
    <scope>NUCLEOTIDE SEQUENCE</scope>
    <source>
        <strain evidence="5">DSM 21202</strain>
    </source>
</reference>
<gene>
    <name evidence="5" type="ORF">J2S73_003761</name>
</gene>
<keyword evidence="6" id="KW-1185">Reference proteome</keyword>
<evidence type="ECO:0000256" key="2">
    <source>
        <dbReference type="ARBA" id="ARBA00034247"/>
    </source>
</evidence>
<feature type="domain" description="GGDEF" evidence="4">
    <location>
        <begin position="358"/>
        <end position="500"/>
    </location>
</feature>
<proteinExistence type="predicted"/>
<dbReference type="InterPro" id="IPR035965">
    <property type="entry name" value="PAS-like_dom_sf"/>
</dbReference>
<feature type="domain" description="PAC" evidence="3">
    <location>
        <begin position="270"/>
        <end position="322"/>
    </location>
</feature>
<dbReference type="PROSITE" id="PS50887">
    <property type="entry name" value="GGDEF"/>
    <property type="match status" value="1"/>
</dbReference>
<dbReference type="PROSITE" id="PS50113">
    <property type="entry name" value="PAC"/>
    <property type="match status" value="1"/>
</dbReference>
<sequence>MLGEARASAEISPLTEGAALVHALARSSRALAETPRLAEGIDGLLAEIGAASRASRVWVFQTVQITDDEVVQDYVFEWADCDRNRQLSLRRFRFFSMTFEDPHYARIIDQRRRGIGQCTHLDDISPGPFHDYIATQQIRSTVAVPIMVDGAWWGTIGIDDCARRIANPGLVLDALGAAAGMIAARLMVESRDSRPFQAELFHKVGDCGVWEIDLSSGSVWCSQGLLRTVGYPAAYANLMLRRLLAAIEPGDRVSILGNLRAAARRAAPGWRQDVQLRTARNGVRWTEIIAEIAYDPDGNPRTISGILIDITHRKEREENALSASHSDALTELLNRRGFDERFSRIPQASAAAEGAETSRPFLFLLDIDGFKTINDRHGHLVGDKVLQILTERIRRVLRQGDAFARFGGDEFAVLLAAVTRSQARTLSERMRQAVAETPFDTGWPVDGAADGVRVTVSIGLASVPDGDDPMLRQAMALAHADHALYAAKRRGRNRAVTYDDMAGAPEWASAASD</sequence>
<dbReference type="InterPro" id="IPR050469">
    <property type="entry name" value="Diguanylate_Cyclase"/>
</dbReference>
<dbReference type="Proteomes" id="UP001229244">
    <property type="component" value="Unassembled WGS sequence"/>
</dbReference>
<evidence type="ECO:0000256" key="1">
    <source>
        <dbReference type="ARBA" id="ARBA00012528"/>
    </source>
</evidence>
<protein>
    <recommendedName>
        <fullName evidence="1">diguanylate cyclase</fullName>
        <ecNumber evidence="1">2.7.7.65</ecNumber>
    </recommendedName>
</protein>
<dbReference type="NCBIfam" id="TIGR00254">
    <property type="entry name" value="GGDEF"/>
    <property type="match status" value="1"/>
</dbReference>
<dbReference type="SMART" id="SM00267">
    <property type="entry name" value="GGDEF"/>
    <property type="match status" value="1"/>
</dbReference>
<dbReference type="InterPro" id="IPR000014">
    <property type="entry name" value="PAS"/>
</dbReference>
<dbReference type="RefSeq" id="WP_306887186.1">
    <property type="nucleotide sequence ID" value="NZ_JAUSUL010000004.1"/>
</dbReference>
<dbReference type="GO" id="GO:0052621">
    <property type="term" value="F:diguanylate cyclase activity"/>
    <property type="evidence" value="ECO:0007669"/>
    <property type="project" value="UniProtKB-EC"/>
</dbReference>
<dbReference type="PANTHER" id="PTHR45138:SF9">
    <property type="entry name" value="DIGUANYLATE CYCLASE DGCM-RELATED"/>
    <property type="match status" value="1"/>
</dbReference>
<dbReference type="InterPro" id="IPR000160">
    <property type="entry name" value="GGDEF_dom"/>
</dbReference>
<name>A0AAE3VRY8_9HYPH</name>
<evidence type="ECO:0000259" key="4">
    <source>
        <dbReference type="PROSITE" id="PS50887"/>
    </source>
</evidence>
<dbReference type="EC" id="2.7.7.65" evidence="1"/>
<dbReference type="SUPFAM" id="SSF55781">
    <property type="entry name" value="GAF domain-like"/>
    <property type="match status" value="1"/>
</dbReference>
<dbReference type="Gene3D" id="3.30.450.20">
    <property type="entry name" value="PAS domain"/>
    <property type="match status" value="1"/>
</dbReference>
<dbReference type="Pfam" id="PF08447">
    <property type="entry name" value="PAS_3"/>
    <property type="match status" value="1"/>
</dbReference>
<dbReference type="SUPFAM" id="SSF55073">
    <property type="entry name" value="Nucleotide cyclase"/>
    <property type="match status" value="1"/>
</dbReference>
<dbReference type="InterPro" id="IPR029016">
    <property type="entry name" value="GAF-like_dom_sf"/>
</dbReference>
<dbReference type="SUPFAM" id="SSF55785">
    <property type="entry name" value="PYP-like sensor domain (PAS domain)"/>
    <property type="match status" value="1"/>
</dbReference>
<dbReference type="InterPro" id="IPR043128">
    <property type="entry name" value="Rev_trsase/Diguanyl_cyclase"/>
</dbReference>
<dbReference type="InterPro" id="IPR000700">
    <property type="entry name" value="PAS-assoc_C"/>
</dbReference>
<accession>A0AAE3VRY8</accession>
<dbReference type="InterPro" id="IPR029787">
    <property type="entry name" value="Nucleotide_cyclase"/>
</dbReference>
<comment type="catalytic activity">
    <reaction evidence="2">
        <text>2 GTP = 3',3'-c-di-GMP + 2 diphosphate</text>
        <dbReference type="Rhea" id="RHEA:24898"/>
        <dbReference type="ChEBI" id="CHEBI:33019"/>
        <dbReference type="ChEBI" id="CHEBI:37565"/>
        <dbReference type="ChEBI" id="CHEBI:58805"/>
        <dbReference type="EC" id="2.7.7.65"/>
    </reaction>
</comment>
<organism evidence="5 6">
    <name type="scientific">Amorphus orientalis</name>
    <dbReference type="NCBI Taxonomy" id="649198"/>
    <lineage>
        <taxon>Bacteria</taxon>
        <taxon>Pseudomonadati</taxon>
        <taxon>Pseudomonadota</taxon>
        <taxon>Alphaproteobacteria</taxon>
        <taxon>Hyphomicrobiales</taxon>
        <taxon>Amorphaceae</taxon>
        <taxon>Amorphus</taxon>
    </lineage>
</organism>
<dbReference type="InterPro" id="IPR013655">
    <property type="entry name" value="PAS_fold_3"/>
</dbReference>
<dbReference type="Gene3D" id="3.30.450.40">
    <property type="match status" value="1"/>
</dbReference>
<dbReference type="CDD" id="cd01949">
    <property type="entry name" value="GGDEF"/>
    <property type="match status" value="1"/>
</dbReference>
<evidence type="ECO:0000313" key="5">
    <source>
        <dbReference type="EMBL" id="MDQ0317284.1"/>
    </source>
</evidence>
<dbReference type="Pfam" id="PF00990">
    <property type="entry name" value="GGDEF"/>
    <property type="match status" value="1"/>
</dbReference>
<dbReference type="FunFam" id="3.30.70.270:FF:000001">
    <property type="entry name" value="Diguanylate cyclase domain protein"/>
    <property type="match status" value="1"/>
</dbReference>
<dbReference type="CDD" id="cd00130">
    <property type="entry name" value="PAS"/>
    <property type="match status" value="1"/>
</dbReference>
<evidence type="ECO:0000259" key="3">
    <source>
        <dbReference type="PROSITE" id="PS50113"/>
    </source>
</evidence>
<dbReference type="AlphaFoldDB" id="A0AAE3VRY8"/>
<dbReference type="PANTHER" id="PTHR45138">
    <property type="entry name" value="REGULATORY COMPONENTS OF SENSORY TRANSDUCTION SYSTEM"/>
    <property type="match status" value="1"/>
</dbReference>
<evidence type="ECO:0000313" key="6">
    <source>
        <dbReference type="Proteomes" id="UP001229244"/>
    </source>
</evidence>
<comment type="caution">
    <text evidence="5">The sequence shown here is derived from an EMBL/GenBank/DDBJ whole genome shotgun (WGS) entry which is preliminary data.</text>
</comment>
<dbReference type="Gene3D" id="3.30.70.270">
    <property type="match status" value="1"/>
</dbReference>
<dbReference type="EMBL" id="JAUSUL010000004">
    <property type="protein sequence ID" value="MDQ0317284.1"/>
    <property type="molecule type" value="Genomic_DNA"/>
</dbReference>